<accession>A0ACC3MRI4</accession>
<gene>
    <name evidence="1" type="ORF">LTR37_015127</name>
</gene>
<name>A0ACC3MRI4_9PEZI</name>
<organism evidence="1 2">
    <name type="scientific">Vermiconidia calcicola</name>
    <dbReference type="NCBI Taxonomy" id="1690605"/>
    <lineage>
        <taxon>Eukaryota</taxon>
        <taxon>Fungi</taxon>
        <taxon>Dikarya</taxon>
        <taxon>Ascomycota</taxon>
        <taxon>Pezizomycotina</taxon>
        <taxon>Dothideomycetes</taxon>
        <taxon>Dothideomycetidae</taxon>
        <taxon>Mycosphaerellales</taxon>
        <taxon>Extremaceae</taxon>
        <taxon>Vermiconidia</taxon>
    </lineage>
</organism>
<comment type="caution">
    <text evidence="1">The sequence shown here is derived from an EMBL/GenBank/DDBJ whole genome shotgun (WGS) entry which is preliminary data.</text>
</comment>
<reference evidence="1" key="1">
    <citation type="submission" date="2023-07" db="EMBL/GenBank/DDBJ databases">
        <title>Black Yeasts Isolated from many extreme environments.</title>
        <authorList>
            <person name="Coleine C."/>
            <person name="Stajich J.E."/>
            <person name="Selbmann L."/>
        </authorList>
    </citation>
    <scope>NUCLEOTIDE SEQUENCE</scope>
    <source>
        <strain evidence="1">CCFEE 5714</strain>
    </source>
</reference>
<protein>
    <submittedName>
        <fullName evidence="1">Uncharacterized protein</fullName>
    </submittedName>
</protein>
<keyword evidence="2" id="KW-1185">Reference proteome</keyword>
<dbReference type="Proteomes" id="UP001281147">
    <property type="component" value="Unassembled WGS sequence"/>
</dbReference>
<proteinExistence type="predicted"/>
<dbReference type="EMBL" id="JAUTXU010000166">
    <property type="protein sequence ID" value="KAK3702013.1"/>
    <property type="molecule type" value="Genomic_DNA"/>
</dbReference>
<evidence type="ECO:0000313" key="2">
    <source>
        <dbReference type="Proteomes" id="UP001281147"/>
    </source>
</evidence>
<evidence type="ECO:0000313" key="1">
    <source>
        <dbReference type="EMBL" id="KAK3702013.1"/>
    </source>
</evidence>
<sequence>MLGLVLCQETCQTKSGTKSIQNVPTTTTTIHTTTTTTVRATRTPKKTVKAALVFSLSTYTFTYFETTTVTITSTGTVPTPAGFTPISQDSNYVPKIKGRSVSELAPRVNAADGIFARAGRKHPTAVKCTTTITHLATKTSAVVAPTETVTRPPRTLIGGTTTATTNTVTQTMLAPNPQLTFAACFDSNIVSTANGGFPIRYILTATGTHGAVANITTAEDCCAACHQIPYCRGSWFFDPRENDIGCRVLTGATCDPGSYHYRDWDGNQDSYQSQGDHNFRYGIRVSNGPCGAFANAGNYYREPS</sequence>